<accession>A0ABS3LRT9</accession>
<dbReference type="InterPro" id="IPR029063">
    <property type="entry name" value="SAM-dependent_MTases_sf"/>
</dbReference>
<gene>
    <name evidence="8" type="ORF">J2D73_02285</name>
</gene>
<evidence type="ECO:0000313" key="9">
    <source>
        <dbReference type="Proteomes" id="UP000664771"/>
    </source>
</evidence>
<evidence type="ECO:0000256" key="3">
    <source>
        <dbReference type="ARBA" id="ARBA00022679"/>
    </source>
</evidence>
<comment type="similarity">
    <text evidence="6">Belongs to the class I-like SAM-binding methyltransferase superfamily. RNA M5U methyltransferase family.</text>
</comment>
<reference evidence="8 9" key="1">
    <citation type="submission" date="2021-03" db="EMBL/GenBank/DDBJ databases">
        <title>The complete genome sequence of Acetobacter sacchari TBRC 11175.</title>
        <authorList>
            <person name="Charoenyingcharoen P."/>
            <person name="Yukphan P."/>
        </authorList>
    </citation>
    <scope>NUCLEOTIDE SEQUENCE [LARGE SCALE GENOMIC DNA]</scope>
    <source>
        <strain evidence="8 9">TBRC 11175</strain>
    </source>
</reference>
<organism evidence="8 9">
    <name type="scientific">Acetobacter sacchari</name>
    <dbReference type="NCBI Taxonomy" id="2661687"/>
    <lineage>
        <taxon>Bacteria</taxon>
        <taxon>Pseudomonadati</taxon>
        <taxon>Pseudomonadota</taxon>
        <taxon>Alphaproteobacteria</taxon>
        <taxon>Acetobacterales</taxon>
        <taxon>Acetobacteraceae</taxon>
        <taxon>Acetobacter</taxon>
    </lineage>
</organism>
<feature type="binding site" evidence="6">
    <location>
        <position position="373"/>
    </location>
    <ligand>
        <name>S-adenosyl-L-methionine</name>
        <dbReference type="ChEBI" id="CHEBI:59789"/>
    </ligand>
</feature>
<feature type="region of interest" description="Disordered" evidence="7">
    <location>
        <begin position="1"/>
        <end position="22"/>
    </location>
</feature>
<dbReference type="SUPFAM" id="SSF53335">
    <property type="entry name" value="S-adenosyl-L-methionine-dependent methyltransferases"/>
    <property type="match status" value="1"/>
</dbReference>
<protein>
    <submittedName>
        <fullName evidence="8">Class I SAM-dependent RNA methyltransferase</fullName>
    </submittedName>
</protein>
<keyword evidence="9" id="KW-1185">Reference proteome</keyword>
<keyword evidence="3 6" id="KW-0808">Transferase</keyword>
<keyword evidence="5" id="KW-0411">Iron-sulfur</keyword>
<dbReference type="Gene3D" id="2.40.50.1070">
    <property type="match status" value="1"/>
</dbReference>
<dbReference type="GO" id="GO:0008168">
    <property type="term" value="F:methyltransferase activity"/>
    <property type="evidence" value="ECO:0007669"/>
    <property type="project" value="UniProtKB-KW"/>
</dbReference>
<dbReference type="Gene3D" id="2.40.50.140">
    <property type="entry name" value="Nucleic acid-binding proteins"/>
    <property type="match status" value="1"/>
</dbReference>
<dbReference type="PROSITE" id="PS51687">
    <property type="entry name" value="SAM_MT_RNA_M5U"/>
    <property type="match status" value="1"/>
</dbReference>
<feature type="compositionally biased region" description="Basic residues" evidence="7">
    <location>
        <begin position="1"/>
        <end position="12"/>
    </location>
</feature>
<dbReference type="EMBL" id="JAFVMF010000002">
    <property type="protein sequence ID" value="MBO1358627.1"/>
    <property type="molecule type" value="Genomic_DNA"/>
</dbReference>
<evidence type="ECO:0000313" key="8">
    <source>
        <dbReference type="EMBL" id="MBO1358627.1"/>
    </source>
</evidence>
<keyword evidence="4 6" id="KW-0949">S-adenosyl-L-methionine</keyword>
<proteinExistence type="inferred from homology"/>
<dbReference type="RefSeq" id="WP_207878991.1">
    <property type="nucleotide sequence ID" value="NZ_JAFVMF010000002.1"/>
</dbReference>
<sequence length="448" mass="47944">MARKADPRRRRAPPPPESFGPAGLYVVERLGAGGDGVAREEQNGDAQAQTAFIPFTAPGDTVMAQPVGRGRASCERIVSPSPVRVTPPCALFGQCGGCALQHLPMDWTLSWKVEQIVTGLRHAGFAEVPEPRAVQSPPSTRRRAEFALKRNAGVVVIGLHRRGGDVLDLTECHVLHPGIMALLPPLRALLPRLDLLRGSGDLLVNLLDSGPDLLFTTDAPPSSADRGKLAAFAREHAIPRIGWRPGLRDEPETVSQLGPVRQIFGDVAVEPPLGAFLQATATGEAAIRDAVLDATPAAPGRKAKIIELYAGCGTLTFPLAERARVEAYEGHPAALQTLRKAAAGRRVDAAVRDLNRQPVDAKDLGGALAVVLDPPYTGAGAQMEAILRATPEALIYVSCNPQVLLKDAKSLFAAGYSLDAVTVVDQFLWSPEIETVCRFSRKPHRLRR</sequence>
<evidence type="ECO:0000256" key="2">
    <source>
        <dbReference type="ARBA" id="ARBA00022603"/>
    </source>
</evidence>
<feature type="binding site" evidence="6">
    <location>
        <position position="278"/>
    </location>
    <ligand>
        <name>S-adenosyl-L-methionine</name>
        <dbReference type="ChEBI" id="CHEBI:59789"/>
    </ligand>
</feature>
<dbReference type="PANTHER" id="PTHR11061">
    <property type="entry name" value="RNA M5U METHYLTRANSFERASE"/>
    <property type="match status" value="1"/>
</dbReference>
<dbReference type="GO" id="GO:0032259">
    <property type="term" value="P:methylation"/>
    <property type="evidence" value="ECO:0007669"/>
    <property type="project" value="UniProtKB-KW"/>
</dbReference>
<dbReference type="CDD" id="cd02440">
    <property type="entry name" value="AdoMet_MTases"/>
    <property type="match status" value="1"/>
</dbReference>
<dbReference type="InterPro" id="IPR012340">
    <property type="entry name" value="NA-bd_OB-fold"/>
</dbReference>
<dbReference type="Pfam" id="PF05958">
    <property type="entry name" value="tRNA_U5-meth_tr"/>
    <property type="match status" value="1"/>
</dbReference>
<dbReference type="InterPro" id="IPR010280">
    <property type="entry name" value="U5_MeTrfase_fam"/>
</dbReference>
<comment type="caution">
    <text evidence="8">The sequence shown here is derived from an EMBL/GenBank/DDBJ whole genome shotgun (WGS) entry which is preliminary data.</text>
</comment>
<dbReference type="Gene3D" id="3.40.50.150">
    <property type="entry name" value="Vaccinia Virus protein VP39"/>
    <property type="match status" value="1"/>
</dbReference>
<keyword evidence="1" id="KW-0479">Metal-binding</keyword>
<name>A0ABS3LRT9_9PROT</name>
<feature type="active site" description="Nucleophile" evidence="6">
    <location>
        <position position="399"/>
    </location>
</feature>
<keyword evidence="1" id="KW-0004">4Fe-4S</keyword>
<evidence type="ECO:0000256" key="6">
    <source>
        <dbReference type="PROSITE-ProRule" id="PRU01024"/>
    </source>
</evidence>
<evidence type="ECO:0000256" key="4">
    <source>
        <dbReference type="ARBA" id="ARBA00022691"/>
    </source>
</evidence>
<evidence type="ECO:0000256" key="1">
    <source>
        <dbReference type="ARBA" id="ARBA00022485"/>
    </source>
</evidence>
<keyword evidence="2 6" id="KW-0489">Methyltransferase</keyword>
<evidence type="ECO:0000256" key="7">
    <source>
        <dbReference type="SAM" id="MobiDB-lite"/>
    </source>
</evidence>
<feature type="binding site" evidence="6">
    <location>
        <position position="309"/>
    </location>
    <ligand>
        <name>S-adenosyl-L-methionine</name>
        <dbReference type="ChEBI" id="CHEBI:59789"/>
    </ligand>
</feature>
<evidence type="ECO:0000256" key="5">
    <source>
        <dbReference type="ARBA" id="ARBA00023014"/>
    </source>
</evidence>
<feature type="binding site" evidence="6">
    <location>
        <position position="329"/>
    </location>
    <ligand>
        <name>S-adenosyl-L-methionine</name>
        <dbReference type="ChEBI" id="CHEBI:59789"/>
    </ligand>
</feature>
<dbReference type="PANTHER" id="PTHR11061:SF49">
    <property type="entry name" value="23S RRNA (URACIL(1939)-C(5))-METHYLTRANSFERASE RLMD"/>
    <property type="match status" value="1"/>
</dbReference>
<keyword evidence="1" id="KW-0408">Iron</keyword>
<dbReference type="Proteomes" id="UP000664771">
    <property type="component" value="Unassembled WGS sequence"/>
</dbReference>